<organism evidence="1 2">
    <name type="scientific">Inconstantimicrobium mannanitabidum</name>
    <dbReference type="NCBI Taxonomy" id="1604901"/>
    <lineage>
        <taxon>Bacteria</taxon>
        <taxon>Bacillati</taxon>
        <taxon>Bacillota</taxon>
        <taxon>Clostridia</taxon>
        <taxon>Eubacteriales</taxon>
        <taxon>Clostridiaceae</taxon>
        <taxon>Inconstantimicrobium</taxon>
    </lineage>
</organism>
<evidence type="ECO:0000313" key="2">
    <source>
        <dbReference type="Proteomes" id="UP001058074"/>
    </source>
</evidence>
<reference evidence="1" key="1">
    <citation type="journal article" date="2025" name="Int. J. Syst. Evol. Microbiol.">
        <title>Inconstantimicrobium mannanitabidum sp. nov., a novel member of the family Clostridiaceae isolated from anoxic soil under the treatment of reductive soil disinfestation.</title>
        <authorList>
            <person name="Ueki A."/>
            <person name="Tonouchi A."/>
            <person name="Honma S."/>
            <person name="Kaku N."/>
            <person name="Ueki K."/>
        </authorList>
    </citation>
    <scope>NUCLEOTIDE SEQUENCE</scope>
    <source>
        <strain evidence="1">TW13</strain>
    </source>
</reference>
<protein>
    <submittedName>
        <fullName evidence="1">Basic amino acid ABC transporter substrate-binding protein</fullName>
    </submittedName>
</protein>
<gene>
    <name evidence="1" type="ORF">rsdtw13_05320</name>
</gene>
<name>A0ACB5R8S8_9CLOT</name>
<accession>A0ACB5R8S8</accession>
<sequence>MKNFLKFIALSIISLNLAIGTNAKIIKANEHMTSVQPIDRLQKIKEKGVLTVLSSDSAPYSYKDPRSGEFSGIDADIIREIARRLGIRTVDAKYIAFPYAIEETAKNPDIDLLAQGIYMTEDRKKVVNFSNPIYTEVDAILTRKDTNINSKNDLKNRIIGAAAGSVYDEMAKNWKLQGLIRDYTRFYDNNSLLLALENKTIDAAITASITAENALFQKPNSNFKLLSPNQYKPELNLSVGYAFKKEDITLLNAINEKLQEMRNDGSLYEILAKRSLISHYIP</sequence>
<dbReference type="EMBL" id="BROD01000001">
    <property type="protein sequence ID" value="GKX65274.1"/>
    <property type="molecule type" value="Genomic_DNA"/>
</dbReference>
<proteinExistence type="predicted"/>
<comment type="caution">
    <text evidence="1">The sequence shown here is derived from an EMBL/GenBank/DDBJ whole genome shotgun (WGS) entry which is preliminary data.</text>
</comment>
<keyword evidence="2" id="KW-1185">Reference proteome</keyword>
<evidence type="ECO:0000313" key="1">
    <source>
        <dbReference type="EMBL" id="GKX65274.1"/>
    </source>
</evidence>
<dbReference type="Proteomes" id="UP001058074">
    <property type="component" value="Unassembled WGS sequence"/>
</dbReference>